<reference evidence="7 8" key="1">
    <citation type="journal article" date="2013" name="PLoS ONE">
        <title>Identification and characterization of three novel lipases belonging to families II and V from Anaerovibrio lipolyticus 5ST.</title>
        <authorList>
            <person name="Prive F."/>
            <person name="Kaderbhai N.N."/>
            <person name="Girdwood S."/>
            <person name="Worgan H.J."/>
            <person name="Pinloche E."/>
            <person name="Scollan N.D."/>
            <person name="Huws S.A."/>
            <person name="Newbold C.J."/>
        </authorList>
    </citation>
    <scope>NUCLEOTIDE SEQUENCE [LARGE SCALE GENOMIC DNA]</scope>
    <source>
        <strain evidence="7 8">5S</strain>
    </source>
</reference>
<name>A0A0B2K1I9_9FIRM</name>
<dbReference type="STRING" id="82374.NZ47_07080"/>
<dbReference type="Pfam" id="PF04357">
    <property type="entry name" value="TamB"/>
    <property type="match status" value="1"/>
</dbReference>
<gene>
    <name evidence="7" type="ORF">NZ47_07080</name>
</gene>
<dbReference type="EMBL" id="JSCE01000145">
    <property type="protein sequence ID" value="KHM52042.1"/>
    <property type="molecule type" value="Genomic_DNA"/>
</dbReference>
<comment type="subcellular location">
    <subcellularLocation>
        <location evidence="1">Membrane</location>
        <topology evidence="1">Single-pass membrane protein</topology>
    </subcellularLocation>
</comment>
<accession>A0A0B2K1I9</accession>
<dbReference type="PANTHER" id="PTHR36985:SF1">
    <property type="entry name" value="TRANSLOCATION AND ASSEMBLY MODULE SUBUNIT TAMB"/>
    <property type="match status" value="1"/>
</dbReference>
<feature type="transmembrane region" description="Helical" evidence="5">
    <location>
        <begin position="12"/>
        <end position="33"/>
    </location>
</feature>
<dbReference type="Proteomes" id="UP000030993">
    <property type="component" value="Unassembled WGS sequence"/>
</dbReference>
<evidence type="ECO:0000259" key="6">
    <source>
        <dbReference type="Pfam" id="PF04357"/>
    </source>
</evidence>
<keyword evidence="3 5" id="KW-1133">Transmembrane helix</keyword>
<keyword evidence="2 5" id="KW-0812">Transmembrane</keyword>
<evidence type="ECO:0000256" key="4">
    <source>
        <dbReference type="ARBA" id="ARBA00023136"/>
    </source>
</evidence>
<proteinExistence type="predicted"/>
<dbReference type="PROSITE" id="PS51257">
    <property type="entry name" value="PROKAR_LIPOPROTEIN"/>
    <property type="match status" value="1"/>
</dbReference>
<protein>
    <recommendedName>
        <fullName evidence="6">Translocation and assembly module TamB C-terminal domain-containing protein</fullName>
    </recommendedName>
</protein>
<dbReference type="GO" id="GO:0097347">
    <property type="term" value="C:TAM protein secretion complex"/>
    <property type="evidence" value="ECO:0007669"/>
    <property type="project" value="TreeGrafter"/>
</dbReference>
<evidence type="ECO:0000256" key="3">
    <source>
        <dbReference type="ARBA" id="ARBA00022989"/>
    </source>
</evidence>
<comment type="caution">
    <text evidence="7">The sequence shown here is derived from an EMBL/GenBank/DDBJ whole genome shotgun (WGS) entry which is preliminary data.</text>
</comment>
<dbReference type="eggNOG" id="COG2911">
    <property type="taxonomic scope" value="Bacteria"/>
</dbReference>
<evidence type="ECO:0000256" key="5">
    <source>
        <dbReference type="SAM" id="Phobius"/>
    </source>
</evidence>
<dbReference type="RefSeq" id="WP_039208359.1">
    <property type="nucleotide sequence ID" value="NZ_JSCE01000145.1"/>
</dbReference>
<evidence type="ECO:0000313" key="7">
    <source>
        <dbReference type="EMBL" id="KHM52042.1"/>
    </source>
</evidence>
<evidence type="ECO:0000256" key="1">
    <source>
        <dbReference type="ARBA" id="ARBA00004167"/>
    </source>
</evidence>
<keyword evidence="4 5" id="KW-0472">Membrane</keyword>
<dbReference type="PANTHER" id="PTHR36985">
    <property type="entry name" value="TRANSLOCATION AND ASSEMBLY MODULE SUBUNIT TAMB"/>
    <property type="match status" value="1"/>
</dbReference>
<sequence length="1481" mass="160013">MDRKVMGKVTGLLGIVFIIMACIYGYVTSSAFMENIAENAASIASEVLDTKVEIGLVKVDSFNSVDIRDIAVYDKQNKIIAKVADAKVGFSYLAMFKNSVSEGIRDVYITDVEADIHQRSDGSWNFTDLVSEEPSDSKFTGKVHIKDGILKTAYNGQDILVEDLQADLDFDNYPAVRLEGTAKNQGAVVKVAANYGGSKDTFNVEIADLELANYIAFIPSGTIPQDMVKSDSIKGKITRAVATGEKVGSELYYSGELELQKGEAVILDKKVENINGLFTFTEKAIQVFMNAETAGQKATAKGKVKLVEGRPILDLTVASDGFEPGALIDDIPYSGPVAFNARVTGDATNPVVDAEVKIADGSVSGYDFTNCTARVRYANEAVTVTALSGDIFGGHVTGEGDFDAKTFDFVAKVKAEGVNLSQASAKIPELGEAGGAVSADLFVTGNVNDVGNTRVMGTVSSDGASYMGIGANRIDGSFIYQNKDLHVDYVSAILENGGEVGLQGDLLLGEQLDISFYGRDFDLSLIRNIAPEADVSGLSDFRGKLKGTLDDPVLGASFAARDGVLFDQPYKRLHGKAIGGLRGVGVKDLIIEGDYNNRWEVNGIVGFLGERRIHLTVSTRNARMENMLKAAEVDIPLTGSVDNEIEVSGTLDNPLVKGHFNYKLGKFSDEIVIQSITGNYTYENNLLTLTDIHILSPGIKAYIGSGTITSGGDMNITVEAKDINLDDFDKRSPVPLDGYIDFIGTLTGNVESPIFHGTISSNGVILRGEEFDKVAGDIDYRNNRIFFKNMYVKQGDGKYTLNASYNFVTEAIGGSIALNNVNIKSLGIIAGWENNNITGKLNGDCNIAGTADNPSLVIGAYVTDGYFGTYPLSDVYCNATLDNRVIKIKNLTGNEGTQGRFTALGTIDLDGDVSLTADATNIDAGALAGAAGYTGEITGKVNCHVEAAGETANPMAEITLYGEDIGVRGASLDSISGKLMLQDKTLHIKEPLVAQKMVGTNSNRVVVTGYAPLGAFEADDSNDNEQMNLTVSLEDADLSLLPALSDYVEWSAGPTDGTVHITGTANHPSFEGNIVVTDGAYKIKGVANPVTDVDLRLSMLGNTFMLESFTGKMGDGHYKMTGYAEMDGLTPVSYHLGFDADRLDVRCNFFRGPLTTTINIDSLEKPDEFIKGEPVAARTIPRISGRLFLENVVLSTPPIPTDSTEMPEVGLDFDVELGKGVRFVSANLGNLLLVGEAHFQGTTLMPHTSGAITVKRGNISYLKTNFQIYEGAIRFNRSDSLYPSITLRAGTKVASTRVFVSLDGPVEHMRFRLMSSPPMSEENIIQLLTLRSDFRNNMSDSAKFAAMFNVGLSMTVLSEVENAIRNALDLDLFSVERDTSEFLSQKTGDKNYEEVYNIKLGKYISDRTMLTISKSVNNNKYKAGLEYELTDNLNLMYLFDEDHAHTFGLSHQFRFSTAPAYSDGENETLIYSDMGYARITR</sequence>
<evidence type="ECO:0000313" key="8">
    <source>
        <dbReference type="Proteomes" id="UP000030993"/>
    </source>
</evidence>
<feature type="domain" description="Translocation and assembly module TamB C-terminal" evidence="6">
    <location>
        <begin position="1208"/>
        <end position="1455"/>
    </location>
</feature>
<keyword evidence="8" id="KW-1185">Reference proteome</keyword>
<organism evidence="7 8">
    <name type="scientific">Anaerovibrio lipolyticus</name>
    <dbReference type="NCBI Taxonomy" id="82374"/>
    <lineage>
        <taxon>Bacteria</taxon>
        <taxon>Bacillati</taxon>
        <taxon>Bacillota</taxon>
        <taxon>Negativicutes</taxon>
        <taxon>Selenomonadales</taxon>
        <taxon>Selenomonadaceae</taxon>
        <taxon>Anaerovibrio</taxon>
    </lineage>
</organism>
<dbReference type="GO" id="GO:0009306">
    <property type="term" value="P:protein secretion"/>
    <property type="evidence" value="ECO:0007669"/>
    <property type="project" value="InterPro"/>
</dbReference>
<dbReference type="InterPro" id="IPR007452">
    <property type="entry name" value="TamB_C"/>
</dbReference>
<evidence type="ECO:0000256" key="2">
    <source>
        <dbReference type="ARBA" id="ARBA00022692"/>
    </source>
</evidence>
<dbReference type="GO" id="GO:0005886">
    <property type="term" value="C:plasma membrane"/>
    <property type="evidence" value="ECO:0007669"/>
    <property type="project" value="InterPro"/>
</dbReference>